<evidence type="ECO:0000313" key="6">
    <source>
        <dbReference type="EMBL" id="ORY84655.1"/>
    </source>
</evidence>
<dbReference type="InterPro" id="IPR036464">
    <property type="entry name" value="Rubisco_LSMT_subst-bd_sf"/>
</dbReference>
<feature type="compositionally biased region" description="Basic and acidic residues" evidence="4">
    <location>
        <begin position="428"/>
        <end position="450"/>
    </location>
</feature>
<evidence type="ECO:0000313" key="7">
    <source>
        <dbReference type="Proteomes" id="UP000193467"/>
    </source>
</evidence>
<dbReference type="Gene3D" id="3.90.1420.10">
    <property type="entry name" value="Rubisco LSMT, substrate-binding domain"/>
    <property type="match status" value="1"/>
</dbReference>
<dbReference type="SUPFAM" id="SSF81822">
    <property type="entry name" value="RuBisCo LSMT C-terminal, substrate-binding domain"/>
    <property type="match status" value="1"/>
</dbReference>
<evidence type="ECO:0000256" key="4">
    <source>
        <dbReference type="SAM" id="MobiDB-lite"/>
    </source>
</evidence>
<dbReference type="EMBL" id="MCGR01000017">
    <property type="protein sequence ID" value="ORY84655.1"/>
    <property type="molecule type" value="Genomic_DNA"/>
</dbReference>
<keyword evidence="1" id="KW-0489">Methyltransferase</keyword>
<evidence type="ECO:0000256" key="2">
    <source>
        <dbReference type="ARBA" id="ARBA00022679"/>
    </source>
</evidence>
<feature type="region of interest" description="Disordered" evidence="4">
    <location>
        <begin position="189"/>
        <end position="211"/>
    </location>
</feature>
<dbReference type="SUPFAM" id="SSF82199">
    <property type="entry name" value="SET domain"/>
    <property type="match status" value="1"/>
</dbReference>
<dbReference type="Pfam" id="PF09273">
    <property type="entry name" value="Rubis-subs-bind"/>
    <property type="match status" value="1"/>
</dbReference>
<evidence type="ECO:0000259" key="5">
    <source>
        <dbReference type="PROSITE" id="PS50280"/>
    </source>
</evidence>
<dbReference type="InterPro" id="IPR001214">
    <property type="entry name" value="SET_dom"/>
</dbReference>
<evidence type="ECO:0000256" key="1">
    <source>
        <dbReference type="ARBA" id="ARBA00022603"/>
    </source>
</evidence>
<feature type="compositionally biased region" description="Acidic residues" evidence="4">
    <location>
        <begin position="192"/>
        <end position="211"/>
    </location>
</feature>
<dbReference type="InterPro" id="IPR046341">
    <property type="entry name" value="SET_dom_sf"/>
</dbReference>
<name>A0A1Y2FPL5_9BASI</name>
<dbReference type="InParanoid" id="A0A1Y2FPL5"/>
<dbReference type="PROSITE" id="PS50280">
    <property type="entry name" value="SET"/>
    <property type="match status" value="1"/>
</dbReference>
<dbReference type="FunFam" id="3.90.1410.10:FF:000007">
    <property type="entry name" value="Ribosomal lysine N-methyltransferase 4"/>
    <property type="match status" value="1"/>
</dbReference>
<dbReference type="Proteomes" id="UP000193467">
    <property type="component" value="Unassembled WGS sequence"/>
</dbReference>
<dbReference type="PANTHER" id="PTHR13271">
    <property type="entry name" value="UNCHARACTERIZED PUTATIVE METHYLTRANSFERASE"/>
    <property type="match status" value="1"/>
</dbReference>
<dbReference type="InterPro" id="IPR050600">
    <property type="entry name" value="SETD3_SETD6_MTase"/>
</dbReference>
<reference evidence="6 7" key="1">
    <citation type="submission" date="2016-07" db="EMBL/GenBank/DDBJ databases">
        <title>Pervasive Adenine N6-methylation of Active Genes in Fungi.</title>
        <authorList>
            <consortium name="DOE Joint Genome Institute"/>
            <person name="Mondo S.J."/>
            <person name="Dannebaum R.O."/>
            <person name="Kuo R.C."/>
            <person name="Labutti K."/>
            <person name="Haridas S."/>
            <person name="Kuo A."/>
            <person name="Salamov A."/>
            <person name="Ahrendt S.R."/>
            <person name="Lipzen A."/>
            <person name="Sullivan W."/>
            <person name="Andreopoulos W.B."/>
            <person name="Clum A."/>
            <person name="Lindquist E."/>
            <person name="Daum C."/>
            <person name="Ramamoorthy G.K."/>
            <person name="Gryganskyi A."/>
            <person name="Culley D."/>
            <person name="Magnuson J.K."/>
            <person name="James T.Y."/>
            <person name="O'Malley M.A."/>
            <person name="Stajich J.E."/>
            <person name="Spatafora J.W."/>
            <person name="Visel A."/>
            <person name="Grigoriev I.V."/>
        </authorList>
    </citation>
    <scope>NUCLEOTIDE SEQUENCE [LARGE SCALE GENOMIC DNA]</scope>
    <source>
        <strain evidence="6 7">62-1032</strain>
    </source>
</reference>
<dbReference type="FunCoup" id="A0A1Y2FPL5">
    <property type="interactions" value="271"/>
</dbReference>
<keyword evidence="7" id="KW-1185">Reference proteome</keyword>
<dbReference type="Gene3D" id="3.90.1410.10">
    <property type="entry name" value="set domain protein methyltransferase, domain 1"/>
    <property type="match status" value="1"/>
</dbReference>
<dbReference type="AlphaFoldDB" id="A0A1Y2FPL5"/>
<dbReference type="STRING" id="106004.A0A1Y2FPL5"/>
<dbReference type="OrthoDB" id="341421at2759"/>
<organism evidence="6 7">
    <name type="scientific">Leucosporidium creatinivorum</name>
    <dbReference type="NCBI Taxonomy" id="106004"/>
    <lineage>
        <taxon>Eukaryota</taxon>
        <taxon>Fungi</taxon>
        <taxon>Dikarya</taxon>
        <taxon>Basidiomycota</taxon>
        <taxon>Pucciniomycotina</taxon>
        <taxon>Microbotryomycetes</taxon>
        <taxon>Leucosporidiales</taxon>
        <taxon>Leucosporidium</taxon>
    </lineage>
</organism>
<feature type="region of interest" description="Disordered" evidence="4">
    <location>
        <begin position="428"/>
        <end position="457"/>
    </location>
</feature>
<dbReference type="GO" id="GO:0016279">
    <property type="term" value="F:protein-lysine N-methyltransferase activity"/>
    <property type="evidence" value="ECO:0007669"/>
    <property type="project" value="UniProtKB-UniRule"/>
</dbReference>
<proteinExistence type="predicted"/>
<feature type="domain" description="SET" evidence="5">
    <location>
        <begin position="28"/>
        <end position="260"/>
    </location>
</feature>
<keyword evidence="3" id="KW-0949">S-adenosyl-L-methionine</keyword>
<sequence length="457" mass="50726">MTAPAQTSTAEEASFFSWLTTNGATISPALGLSSFPGMGRGAIALEDIQPDTLLFALPRPLLLTTSTSKLPSLLPDGAFSTLGGWTPLILILMYESLHPETSLWTPYFSLLPKTDSFHSLMFWEAAELEDLQGSMVLGKVGKEEAEEEFETVLKPFVEEHESALGPKEGYTLERFHWCGSLVLSRSFHVDAKEEEEESDDEEEEEEEKEDVADVAMVPMADLLNAKSGADNARLFYEPLTLNMMSTSFIPKGSQIFNTYADPPNSDLLRRYGHVDDENEADLVEIGLESVVDLVGEAQGLSEEEREERAEFLLECGVDDTFSLDRTLTLPTELLSAIRTFLLSKPDFVKQVNKESPPRGKLDSQIAEWAVKLIQKREAEYLTSIEDDLALLALPSTDVPLRKRMAVVVRLGEKQILKGTREKTIEEVAAEAKAEKDGKKRTREEKGDKGGKRSKTGK</sequence>
<accession>A0A1Y2FPL5</accession>
<dbReference type="GO" id="GO:0032259">
    <property type="term" value="P:methylation"/>
    <property type="evidence" value="ECO:0007669"/>
    <property type="project" value="UniProtKB-KW"/>
</dbReference>
<dbReference type="InterPro" id="IPR015353">
    <property type="entry name" value="Rubisco_LSMT_subst-bd"/>
</dbReference>
<keyword evidence="2" id="KW-0808">Transferase</keyword>
<dbReference type="GO" id="GO:0005634">
    <property type="term" value="C:nucleus"/>
    <property type="evidence" value="ECO:0007669"/>
    <property type="project" value="UniProtKB-SubCell"/>
</dbReference>
<comment type="caution">
    <text evidence="6">The sequence shown here is derived from an EMBL/GenBank/DDBJ whole genome shotgun (WGS) entry which is preliminary data.</text>
</comment>
<gene>
    <name evidence="6" type="ORF">BCR35DRAFT_302960</name>
</gene>
<dbReference type="PANTHER" id="PTHR13271:SF34">
    <property type="entry name" value="N-LYSINE METHYLTRANSFERASE SETD6"/>
    <property type="match status" value="1"/>
</dbReference>
<evidence type="ECO:0000256" key="3">
    <source>
        <dbReference type="ARBA" id="ARBA00022691"/>
    </source>
</evidence>
<protein>
    <recommendedName>
        <fullName evidence="5">SET domain-containing protein</fullName>
    </recommendedName>
</protein>